<dbReference type="Pfam" id="PF00440">
    <property type="entry name" value="TetR_N"/>
    <property type="match status" value="1"/>
</dbReference>
<keyword evidence="2 4" id="KW-0238">DNA-binding</keyword>
<dbReference type="Pfam" id="PF17937">
    <property type="entry name" value="TetR_C_28"/>
    <property type="match status" value="1"/>
</dbReference>
<keyword evidence="3" id="KW-0804">Transcription</keyword>
<gene>
    <name evidence="6" type="ORF">EHE22_20840</name>
</gene>
<evidence type="ECO:0000313" key="7">
    <source>
        <dbReference type="Proteomes" id="UP000526233"/>
    </source>
</evidence>
<reference evidence="6 7" key="1">
    <citation type="submission" date="2018-11" db="EMBL/GenBank/DDBJ databases">
        <title>Genome sequencing and analysis.</title>
        <authorList>
            <person name="Huang Y.-T."/>
        </authorList>
    </citation>
    <scope>NUCLEOTIDE SEQUENCE [LARGE SCALE GENOMIC DNA]</scope>
    <source>
        <strain evidence="6 7">SHIN</strain>
    </source>
</reference>
<evidence type="ECO:0000259" key="5">
    <source>
        <dbReference type="PROSITE" id="PS50977"/>
    </source>
</evidence>
<evidence type="ECO:0000256" key="2">
    <source>
        <dbReference type="ARBA" id="ARBA00023125"/>
    </source>
</evidence>
<evidence type="ECO:0000256" key="4">
    <source>
        <dbReference type="PROSITE-ProRule" id="PRU00335"/>
    </source>
</evidence>
<accession>A0A7Y3T861</accession>
<dbReference type="PROSITE" id="PS50977">
    <property type="entry name" value="HTH_TETR_2"/>
    <property type="match status" value="1"/>
</dbReference>
<feature type="DNA-binding region" description="H-T-H motif" evidence="4">
    <location>
        <begin position="29"/>
        <end position="48"/>
    </location>
</feature>
<feature type="domain" description="HTH tetR-type" evidence="5">
    <location>
        <begin position="6"/>
        <end position="66"/>
    </location>
</feature>
<sequence>MGRKPTISRDRLLDLAEEIVCSGGGSALTIGALAQAAGISKGGVQYSFATKDDLVRAVIDRWTSQFDAMLGDDAAEDPVTFVRRYIAATRASQQAMNAKVAGLLVSYLEDPVNLSETRDWYLGIFRRLSGASPDAQAARVAFLAVEGLFLMRMNGIDEDGTWTDFLDDVEAILARLAG</sequence>
<evidence type="ECO:0000256" key="1">
    <source>
        <dbReference type="ARBA" id="ARBA00023015"/>
    </source>
</evidence>
<evidence type="ECO:0000256" key="3">
    <source>
        <dbReference type="ARBA" id="ARBA00023163"/>
    </source>
</evidence>
<dbReference type="RefSeq" id="WP_062425011.1">
    <property type="nucleotide sequence ID" value="NZ_PKQI01000003.1"/>
</dbReference>
<dbReference type="AlphaFoldDB" id="A0A7Y3T861"/>
<evidence type="ECO:0000313" key="6">
    <source>
        <dbReference type="EMBL" id="NNV22860.1"/>
    </source>
</evidence>
<comment type="caution">
    <text evidence="6">The sequence shown here is derived from an EMBL/GenBank/DDBJ whole genome shotgun (WGS) entry which is preliminary data.</text>
</comment>
<dbReference type="SUPFAM" id="SSF46689">
    <property type="entry name" value="Homeodomain-like"/>
    <property type="match status" value="1"/>
</dbReference>
<dbReference type="GO" id="GO:0003677">
    <property type="term" value="F:DNA binding"/>
    <property type="evidence" value="ECO:0007669"/>
    <property type="project" value="UniProtKB-UniRule"/>
</dbReference>
<dbReference type="Gene3D" id="1.10.357.10">
    <property type="entry name" value="Tetracycline Repressor, domain 2"/>
    <property type="match status" value="1"/>
</dbReference>
<protein>
    <submittedName>
        <fullName evidence="6">TetR/AcrR family transcriptional regulator</fullName>
    </submittedName>
</protein>
<dbReference type="InterPro" id="IPR041479">
    <property type="entry name" value="TetR_CgmR_C"/>
</dbReference>
<dbReference type="EMBL" id="PKQI01000003">
    <property type="protein sequence ID" value="NNV22860.1"/>
    <property type="molecule type" value="Genomic_DNA"/>
</dbReference>
<dbReference type="InterPro" id="IPR001647">
    <property type="entry name" value="HTH_TetR"/>
</dbReference>
<dbReference type="PANTHER" id="PTHR47506:SF1">
    <property type="entry name" value="HTH-TYPE TRANSCRIPTIONAL REGULATOR YJDC"/>
    <property type="match status" value="1"/>
</dbReference>
<dbReference type="PANTHER" id="PTHR47506">
    <property type="entry name" value="TRANSCRIPTIONAL REGULATORY PROTEIN"/>
    <property type="match status" value="1"/>
</dbReference>
<dbReference type="Proteomes" id="UP000526233">
    <property type="component" value="Unassembled WGS sequence"/>
</dbReference>
<keyword evidence="1" id="KW-0805">Transcription regulation</keyword>
<proteinExistence type="predicted"/>
<organism evidence="6 7">
    <name type="scientific">Brucella pseudogrignonensis</name>
    <dbReference type="NCBI Taxonomy" id="419475"/>
    <lineage>
        <taxon>Bacteria</taxon>
        <taxon>Pseudomonadati</taxon>
        <taxon>Pseudomonadota</taxon>
        <taxon>Alphaproteobacteria</taxon>
        <taxon>Hyphomicrobiales</taxon>
        <taxon>Brucellaceae</taxon>
        <taxon>Brucella/Ochrobactrum group</taxon>
        <taxon>Brucella</taxon>
    </lineage>
</organism>
<name>A0A7Y3T861_9HYPH</name>
<dbReference type="InterPro" id="IPR009057">
    <property type="entry name" value="Homeodomain-like_sf"/>
</dbReference>